<evidence type="ECO:0000259" key="2">
    <source>
        <dbReference type="PROSITE" id="PS50191"/>
    </source>
</evidence>
<dbReference type="CDD" id="cd00170">
    <property type="entry name" value="SEC14"/>
    <property type="match status" value="1"/>
</dbReference>
<dbReference type="Pfam" id="PF00650">
    <property type="entry name" value="CRAL_TRIO"/>
    <property type="match status" value="1"/>
</dbReference>
<dbReference type="InterPro" id="IPR036865">
    <property type="entry name" value="CRAL-TRIO_dom_sf"/>
</dbReference>
<dbReference type="SMART" id="SM01100">
    <property type="entry name" value="CRAL_TRIO_N"/>
    <property type="match status" value="1"/>
</dbReference>
<dbReference type="Pfam" id="PF03765">
    <property type="entry name" value="CRAL_TRIO_N"/>
    <property type="match status" value="1"/>
</dbReference>
<organism evidence="3 4">
    <name type="scientific">Wolfiporia cocos (strain MD-104)</name>
    <name type="common">Brown rot fungus</name>
    <dbReference type="NCBI Taxonomy" id="742152"/>
    <lineage>
        <taxon>Eukaryota</taxon>
        <taxon>Fungi</taxon>
        <taxon>Dikarya</taxon>
        <taxon>Basidiomycota</taxon>
        <taxon>Agaricomycotina</taxon>
        <taxon>Agaricomycetes</taxon>
        <taxon>Polyporales</taxon>
        <taxon>Phaeolaceae</taxon>
        <taxon>Wolfiporia</taxon>
    </lineage>
</organism>
<proteinExistence type="predicted"/>
<dbReference type="EMBL" id="KB468053">
    <property type="protein sequence ID" value="PCH40137.1"/>
    <property type="molecule type" value="Genomic_DNA"/>
</dbReference>
<dbReference type="InterPro" id="IPR051026">
    <property type="entry name" value="PI/PC_transfer"/>
</dbReference>
<feature type="domain" description="CRAL-TRIO" evidence="2">
    <location>
        <begin position="72"/>
        <end position="259"/>
    </location>
</feature>
<feature type="compositionally biased region" description="Low complexity" evidence="1">
    <location>
        <begin position="421"/>
        <end position="443"/>
    </location>
</feature>
<feature type="compositionally biased region" description="Acidic residues" evidence="1">
    <location>
        <begin position="327"/>
        <end position="350"/>
    </location>
</feature>
<gene>
    <name evidence="3" type="ORF">WOLCODRAFT_98353</name>
</gene>
<dbReference type="Gene3D" id="3.40.525.10">
    <property type="entry name" value="CRAL-TRIO lipid binding domain"/>
    <property type="match status" value="1"/>
</dbReference>
<evidence type="ECO:0000313" key="4">
    <source>
        <dbReference type="Proteomes" id="UP000218811"/>
    </source>
</evidence>
<feature type="region of interest" description="Disordered" evidence="1">
    <location>
        <begin position="309"/>
        <end position="481"/>
    </location>
</feature>
<dbReference type="PANTHER" id="PTHR45657">
    <property type="entry name" value="CRAL-TRIO DOMAIN-CONTAINING PROTEIN YKL091C-RELATED"/>
    <property type="match status" value="1"/>
</dbReference>
<dbReference type="STRING" id="742152.A0A2H3JVG5"/>
<evidence type="ECO:0000313" key="3">
    <source>
        <dbReference type="EMBL" id="PCH40137.1"/>
    </source>
</evidence>
<dbReference type="Gene3D" id="1.10.8.20">
    <property type="entry name" value="N-terminal domain of phosphatidylinositol transfer protein sec14p"/>
    <property type="match status" value="1"/>
</dbReference>
<dbReference type="InterPro" id="IPR011074">
    <property type="entry name" value="CRAL/TRIO_N_dom"/>
</dbReference>
<reference evidence="3 4" key="1">
    <citation type="journal article" date="2012" name="Science">
        <title>The Paleozoic origin of enzymatic lignin decomposition reconstructed from 31 fungal genomes.</title>
        <authorList>
            <person name="Floudas D."/>
            <person name="Binder M."/>
            <person name="Riley R."/>
            <person name="Barry K."/>
            <person name="Blanchette R.A."/>
            <person name="Henrissat B."/>
            <person name="Martinez A.T."/>
            <person name="Otillar R."/>
            <person name="Spatafora J.W."/>
            <person name="Yadav J.S."/>
            <person name="Aerts A."/>
            <person name="Benoit I."/>
            <person name="Boyd A."/>
            <person name="Carlson A."/>
            <person name="Copeland A."/>
            <person name="Coutinho P.M."/>
            <person name="de Vries R.P."/>
            <person name="Ferreira P."/>
            <person name="Findley K."/>
            <person name="Foster B."/>
            <person name="Gaskell J."/>
            <person name="Glotzer D."/>
            <person name="Gorecki P."/>
            <person name="Heitman J."/>
            <person name="Hesse C."/>
            <person name="Hori C."/>
            <person name="Igarashi K."/>
            <person name="Jurgens J.A."/>
            <person name="Kallen N."/>
            <person name="Kersten P."/>
            <person name="Kohler A."/>
            <person name="Kuees U."/>
            <person name="Kumar T.K.A."/>
            <person name="Kuo A."/>
            <person name="LaButti K."/>
            <person name="Larrondo L.F."/>
            <person name="Lindquist E."/>
            <person name="Ling A."/>
            <person name="Lombard V."/>
            <person name="Lucas S."/>
            <person name="Lundell T."/>
            <person name="Martin R."/>
            <person name="McLaughlin D.J."/>
            <person name="Morgenstern I."/>
            <person name="Morin E."/>
            <person name="Murat C."/>
            <person name="Nagy L.G."/>
            <person name="Nolan M."/>
            <person name="Ohm R.A."/>
            <person name="Patyshakuliyeva A."/>
            <person name="Rokas A."/>
            <person name="Ruiz-Duenas F.J."/>
            <person name="Sabat G."/>
            <person name="Salamov A."/>
            <person name="Samejima M."/>
            <person name="Schmutz J."/>
            <person name="Slot J.C."/>
            <person name="St John F."/>
            <person name="Stenlid J."/>
            <person name="Sun H."/>
            <person name="Sun S."/>
            <person name="Syed K."/>
            <person name="Tsang A."/>
            <person name="Wiebenga A."/>
            <person name="Young D."/>
            <person name="Pisabarro A."/>
            <person name="Eastwood D.C."/>
            <person name="Martin F."/>
            <person name="Cullen D."/>
            <person name="Grigoriev I.V."/>
            <person name="Hibbett D.S."/>
        </authorList>
    </citation>
    <scope>NUCLEOTIDE SEQUENCE [LARGE SCALE GENOMIC DNA]</scope>
    <source>
        <strain evidence="3 4">MD-104</strain>
    </source>
</reference>
<dbReference type="OrthoDB" id="1434354at2759"/>
<dbReference type="InterPro" id="IPR036273">
    <property type="entry name" value="CRAL/TRIO_N_dom_sf"/>
</dbReference>
<dbReference type="SUPFAM" id="SSF46938">
    <property type="entry name" value="CRAL/TRIO N-terminal domain"/>
    <property type="match status" value="1"/>
</dbReference>
<dbReference type="Proteomes" id="UP000218811">
    <property type="component" value="Unassembled WGS sequence"/>
</dbReference>
<name>A0A2H3JVG5_WOLCO</name>
<dbReference type="PANTHER" id="PTHR45657:SF1">
    <property type="entry name" value="CRAL-TRIO DOMAIN-CONTAINING PROTEIN YKL091C-RELATED"/>
    <property type="match status" value="1"/>
</dbReference>
<keyword evidence="4" id="KW-1185">Reference proteome</keyword>
<feature type="compositionally biased region" description="Basic residues" evidence="1">
    <location>
        <begin position="447"/>
        <end position="458"/>
    </location>
</feature>
<dbReference type="AlphaFoldDB" id="A0A2H3JVG5"/>
<dbReference type="SUPFAM" id="SSF52087">
    <property type="entry name" value="CRAL/TRIO domain"/>
    <property type="match status" value="1"/>
</dbReference>
<sequence>MAPPSKEKQQEILKQFRAGLEKQDLIHEGDTIGTDDATLLRFLRARQFDLKAATTMWANCQHWRRTADGIGIDELYRQLDPYDYPERPQVFDCWPLWFHKTDKSGRPLNIHHFGGINMPELYKHITPARFWQTIVVNAESLTREVLPASARAAGRHIDGTFVIVDLQGFGLSQFWQMKNLARDSFQISQDYFPETMAQLAIINAPASFTTIWSFIKPWLAKETLAKIDILGADYRAVLLRQIPAENLPASLGGTCTCAEAGGCKLSNAGPWMERRTARREKWLRGERTRIGLGMEGADEDDGVADLQAAGQDHEREESMEGTQLDDSIAEEDSEDVFVDAPEEPQSDEPDPPPPPDVVPAESQPEPEEQRRAADVARSDADAGEVFGKASEAVNAAGEMEEKRATPPASSPESAVGPATPPSDSASATSAASMFGSGTSVESEGGTRHHRHSLRKIKIPRVSMNIGKKLKSLSRESSIASS</sequence>
<protein>
    <submittedName>
        <fullName evidence="3">CRAL/TRIO domain-containing protein</fullName>
    </submittedName>
</protein>
<accession>A0A2H3JVG5</accession>
<feature type="compositionally biased region" description="Basic and acidic residues" evidence="1">
    <location>
        <begin position="367"/>
        <end position="380"/>
    </location>
</feature>
<dbReference type="SMART" id="SM00516">
    <property type="entry name" value="SEC14"/>
    <property type="match status" value="1"/>
</dbReference>
<evidence type="ECO:0000256" key="1">
    <source>
        <dbReference type="SAM" id="MobiDB-lite"/>
    </source>
</evidence>
<dbReference type="OMA" id="PWMERRT"/>
<dbReference type="PROSITE" id="PS50191">
    <property type="entry name" value="CRAL_TRIO"/>
    <property type="match status" value="1"/>
</dbReference>
<dbReference type="InterPro" id="IPR001251">
    <property type="entry name" value="CRAL-TRIO_dom"/>
</dbReference>